<dbReference type="Pfam" id="PF00293">
    <property type="entry name" value="NUDIX"/>
    <property type="match status" value="1"/>
</dbReference>
<dbReference type="InterPro" id="IPR015797">
    <property type="entry name" value="NUDIX_hydrolase-like_dom_sf"/>
</dbReference>
<name>A0A8J3VMJ4_9ACTN</name>
<dbReference type="InterPro" id="IPR039121">
    <property type="entry name" value="NUDT19"/>
</dbReference>
<comment type="similarity">
    <text evidence="3 8">Belongs to the Nudix hydrolase family.</text>
</comment>
<dbReference type="GO" id="GO:0046872">
    <property type="term" value="F:metal ion binding"/>
    <property type="evidence" value="ECO:0007669"/>
    <property type="project" value="UniProtKB-KW"/>
</dbReference>
<evidence type="ECO:0000256" key="3">
    <source>
        <dbReference type="ARBA" id="ARBA00005582"/>
    </source>
</evidence>
<dbReference type="InterPro" id="IPR020084">
    <property type="entry name" value="NUDIX_hydrolase_CS"/>
</dbReference>
<dbReference type="SUPFAM" id="SSF55811">
    <property type="entry name" value="Nudix"/>
    <property type="match status" value="1"/>
</dbReference>
<dbReference type="PRINTS" id="PR00502">
    <property type="entry name" value="NUDIXFAMILY"/>
</dbReference>
<keyword evidence="5 8" id="KW-0378">Hydrolase</keyword>
<protein>
    <recommendedName>
        <fullName evidence="9">Nudix hydrolase domain-containing protein</fullName>
    </recommendedName>
</protein>
<keyword evidence="6" id="KW-0460">Magnesium</keyword>
<sequence>MSSEPKGISEEMLARLTEMSREFRESGREPAVPRSAATVVLIRPDRSVFLIRRLRAMAFGGMWAFPGGALEPGETPVDAAVREVQEETGVVIEPSALVPWHRWLTPVFERKRFDTWFFVTALPPGQEPNLPESEADHMQWLTPQAAVAENAAGTLPMLPPTLITLSELDTYDSVKAMLAVTRDVSEPFMPEF</sequence>
<evidence type="ECO:0000259" key="9">
    <source>
        <dbReference type="PROSITE" id="PS51462"/>
    </source>
</evidence>
<dbReference type="PROSITE" id="PS00893">
    <property type="entry name" value="NUDIX_BOX"/>
    <property type="match status" value="1"/>
</dbReference>
<evidence type="ECO:0000256" key="4">
    <source>
        <dbReference type="ARBA" id="ARBA00022723"/>
    </source>
</evidence>
<evidence type="ECO:0000313" key="11">
    <source>
        <dbReference type="Proteomes" id="UP000612899"/>
    </source>
</evidence>
<gene>
    <name evidence="10" type="ORF">Rhe02_93880</name>
</gene>
<comment type="caution">
    <text evidence="10">The sequence shown here is derived from an EMBL/GenBank/DDBJ whole genome shotgun (WGS) entry which is preliminary data.</text>
</comment>
<keyword evidence="7" id="KW-0464">Manganese</keyword>
<dbReference type="Proteomes" id="UP000612899">
    <property type="component" value="Unassembled WGS sequence"/>
</dbReference>
<dbReference type="EMBL" id="BONY01000128">
    <property type="protein sequence ID" value="GIH11321.1"/>
    <property type="molecule type" value="Genomic_DNA"/>
</dbReference>
<evidence type="ECO:0000313" key="10">
    <source>
        <dbReference type="EMBL" id="GIH11321.1"/>
    </source>
</evidence>
<evidence type="ECO:0000256" key="8">
    <source>
        <dbReference type="RuleBase" id="RU003476"/>
    </source>
</evidence>
<comment type="cofactor">
    <cofactor evidence="1">
        <name>Mn(2+)</name>
        <dbReference type="ChEBI" id="CHEBI:29035"/>
    </cofactor>
</comment>
<dbReference type="GO" id="GO:0016818">
    <property type="term" value="F:hydrolase activity, acting on acid anhydrides, in phosphorus-containing anhydrides"/>
    <property type="evidence" value="ECO:0007669"/>
    <property type="project" value="InterPro"/>
</dbReference>
<evidence type="ECO:0000256" key="6">
    <source>
        <dbReference type="ARBA" id="ARBA00022842"/>
    </source>
</evidence>
<evidence type="ECO:0000256" key="1">
    <source>
        <dbReference type="ARBA" id="ARBA00001936"/>
    </source>
</evidence>
<dbReference type="PROSITE" id="PS51462">
    <property type="entry name" value="NUDIX"/>
    <property type="match status" value="1"/>
</dbReference>
<dbReference type="CDD" id="cd18870">
    <property type="entry name" value="NUDIX_AcylCoAdiphos_Nudt19"/>
    <property type="match status" value="1"/>
</dbReference>
<keyword evidence="4" id="KW-0479">Metal-binding</keyword>
<evidence type="ECO:0000256" key="2">
    <source>
        <dbReference type="ARBA" id="ARBA00001946"/>
    </source>
</evidence>
<keyword evidence="11" id="KW-1185">Reference proteome</keyword>
<dbReference type="PANTHER" id="PTHR12318:SF0">
    <property type="entry name" value="ACYL-COENZYME A DIPHOSPHATASE NUDT19"/>
    <property type="match status" value="1"/>
</dbReference>
<organism evidence="10 11">
    <name type="scientific">Rhizocola hellebori</name>
    <dbReference type="NCBI Taxonomy" id="1392758"/>
    <lineage>
        <taxon>Bacteria</taxon>
        <taxon>Bacillati</taxon>
        <taxon>Actinomycetota</taxon>
        <taxon>Actinomycetes</taxon>
        <taxon>Micromonosporales</taxon>
        <taxon>Micromonosporaceae</taxon>
        <taxon>Rhizocola</taxon>
    </lineage>
</organism>
<dbReference type="InterPro" id="IPR020476">
    <property type="entry name" value="Nudix_hydrolase"/>
</dbReference>
<proteinExistence type="inferred from homology"/>
<evidence type="ECO:0000256" key="5">
    <source>
        <dbReference type="ARBA" id="ARBA00022801"/>
    </source>
</evidence>
<comment type="cofactor">
    <cofactor evidence="2">
        <name>Mg(2+)</name>
        <dbReference type="ChEBI" id="CHEBI:18420"/>
    </cofactor>
</comment>
<dbReference type="InterPro" id="IPR000086">
    <property type="entry name" value="NUDIX_hydrolase_dom"/>
</dbReference>
<dbReference type="Gene3D" id="3.90.79.10">
    <property type="entry name" value="Nucleoside Triphosphate Pyrophosphohydrolase"/>
    <property type="match status" value="1"/>
</dbReference>
<dbReference type="PANTHER" id="PTHR12318">
    <property type="entry name" value="TESTOSTERONE-REGULATED PROTEIN RP2"/>
    <property type="match status" value="1"/>
</dbReference>
<feature type="domain" description="Nudix hydrolase" evidence="9">
    <location>
        <begin position="32"/>
        <end position="163"/>
    </location>
</feature>
<dbReference type="RefSeq" id="WP_239124521.1">
    <property type="nucleotide sequence ID" value="NZ_BONY01000128.1"/>
</dbReference>
<evidence type="ECO:0000256" key="7">
    <source>
        <dbReference type="ARBA" id="ARBA00023211"/>
    </source>
</evidence>
<reference evidence="10" key="1">
    <citation type="submission" date="2021-01" db="EMBL/GenBank/DDBJ databases">
        <title>Whole genome shotgun sequence of Rhizocola hellebori NBRC 109834.</title>
        <authorList>
            <person name="Komaki H."/>
            <person name="Tamura T."/>
        </authorList>
    </citation>
    <scope>NUCLEOTIDE SEQUENCE</scope>
    <source>
        <strain evidence="10">NBRC 109834</strain>
    </source>
</reference>
<dbReference type="AlphaFoldDB" id="A0A8J3VMJ4"/>
<accession>A0A8J3VMJ4</accession>